<evidence type="ECO:0000313" key="3">
    <source>
        <dbReference type="Proteomes" id="UP001479520"/>
    </source>
</evidence>
<dbReference type="RefSeq" id="WP_341743123.1">
    <property type="nucleotide sequence ID" value="NZ_CP151406.1"/>
</dbReference>
<keyword evidence="1" id="KW-1133">Transmembrane helix</keyword>
<proteinExistence type="predicted"/>
<keyword evidence="1" id="KW-0472">Membrane</keyword>
<dbReference type="Proteomes" id="UP001479520">
    <property type="component" value="Chromosome"/>
</dbReference>
<evidence type="ECO:0000256" key="1">
    <source>
        <dbReference type="SAM" id="Phobius"/>
    </source>
</evidence>
<reference evidence="2 3" key="1">
    <citation type="submission" date="2024-04" db="EMBL/GenBank/DDBJ databases">
        <title>Dissimilatory iodate-reducing microorganisms contribute to the enrichment of iodine in groundwater.</title>
        <authorList>
            <person name="Jiang Z."/>
        </authorList>
    </citation>
    <scope>NUCLEOTIDE SEQUENCE [LARGE SCALE GENOMIC DNA]</scope>
    <source>
        <strain evidence="2 3">NCP973</strain>
    </source>
</reference>
<name>A0ABZ2XDH9_9RHOO</name>
<accession>A0ABZ2XDH9</accession>
<dbReference type="EMBL" id="CP151406">
    <property type="protein sequence ID" value="WZJ20352.1"/>
    <property type="molecule type" value="Genomic_DNA"/>
</dbReference>
<keyword evidence="1" id="KW-0812">Transmembrane</keyword>
<protein>
    <submittedName>
        <fullName evidence="2">Uncharacterized protein</fullName>
    </submittedName>
</protein>
<sequence>MKTFALLFAWIPVGLAFMAGGGDFGGYIIWTLLLLCLGIEVCAAAFWAASEDSLSRIKIDMVAALSRSENLDEQHQRVTALRLFIERGTA</sequence>
<gene>
    <name evidence="2" type="ORF">AADV58_10335</name>
</gene>
<evidence type="ECO:0000313" key="2">
    <source>
        <dbReference type="EMBL" id="WZJ20352.1"/>
    </source>
</evidence>
<feature type="transmembrane region" description="Helical" evidence="1">
    <location>
        <begin position="28"/>
        <end position="49"/>
    </location>
</feature>
<keyword evidence="3" id="KW-1185">Reference proteome</keyword>
<organism evidence="2 3">
    <name type="scientific">Azonexus hydrophilus</name>
    <dbReference type="NCBI Taxonomy" id="418702"/>
    <lineage>
        <taxon>Bacteria</taxon>
        <taxon>Pseudomonadati</taxon>
        <taxon>Pseudomonadota</taxon>
        <taxon>Betaproteobacteria</taxon>
        <taxon>Rhodocyclales</taxon>
        <taxon>Azonexaceae</taxon>
        <taxon>Azonexus</taxon>
    </lineage>
</organism>